<proteinExistence type="predicted"/>
<dbReference type="AlphaFoldDB" id="A0A0E9VY18"/>
<evidence type="ECO:0000313" key="1">
    <source>
        <dbReference type="EMBL" id="JAH82215.1"/>
    </source>
</evidence>
<accession>A0A0E9VY18</accession>
<dbReference type="EMBL" id="GBXM01026362">
    <property type="protein sequence ID" value="JAH82215.1"/>
    <property type="molecule type" value="Transcribed_RNA"/>
</dbReference>
<protein>
    <submittedName>
        <fullName evidence="1">Uncharacterized protein</fullName>
    </submittedName>
</protein>
<sequence length="76" mass="8854">MTLIQQNTALIHTPSMDWNAMLPNIENTKDRIDALTFSSEKMEESFFVSKNIKNRWLLHSIGKSLKMTSRSTHPQY</sequence>
<organism evidence="1">
    <name type="scientific">Anguilla anguilla</name>
    <name type="common">European freshwater eel</name>
    <name type="synonym">Muraena anguilla</name>
    <dbReference type="NCBI Taxonomy" id="7936"/>
    <lineage>
        <taxon>Eukaryota</taxon>
        <taxon>Metazoa</taxon>
        <taxon>Chordata</taxon>
        <taxon>Craniata</taxon>
        <taxon>Vertebrata</taxon>
        <taxon>Euteleostomi</taxon>
        <taxon>Actinopterygii</taxon>
        <taxon>Neopterygii</taxon>
        <taxon>Teleostei</taxon>
        <taxon>Anguilliformes</taxon>
        <taxon>Anguillidae</taxon>
        <taxon>Anguilla</taxon>
    </lineage>
</organism>
<reference evidence="1" key="2">
    <citation type="journal article" date="2015" name="Fish Shellfish Immunol.">
        <title>Early steps in the European eel (Anguilla anguilla)-Vibrio vulnificus interaction in the gills: Role of the RtxA13 toxin.</title>
        <authorList>
            <person name="Callol A."/>
            <person name="Pajuelo D."/>
            <person name="Ebbesson L."/>
            <person name="Teles M."/>
            <person name="MacKenzie S."/>
            <person name="Amaro C."/>
        </authorList>
    </citation>
    <scope>NUCLEOTIDE SEQUENCE</scope>
</reference>
<name>A0A0E9VY18_ANGAN</name>
<reference evidence="1" key="1">
    <citation type="submission" date="2014-11" db="EMBL/GenBank/DDBJ databases">
        <authorList>
            <person name="Amaro Gonzalez C."/>
        </authorList>
    </citation>
    <scope>NUCLEOTIDE SEQUENCE</scope>
</reference>